<evidence type="ECO:0000256" key="1">
    <source>
        <dbReference type="SAM" id="SignalP"/>
    </source>
</evidence>
<dbReference type="SUPFAM" id="SSF102588">
    <property type="entry name" value="LmbE-like"/>
    <property type="match status" value="1"/>
</dbReference>
<gene>
    <name evidence="2" type="ORF">QTN47_03510</name>
</gene>
<dbReference type="InterPro" id="IPR024078">
    <property type="entry name" value="LmbE-like_dom_sf"/>
</dbReference>
<dbReference type="PANTHER" id="PTHR12993:SF11">
    <property type="entry name" value="N-ACETYLGLUCOSAMINYL-PHOSPHATIDYLINOSITOL DE-N-ACETYLASE"/>
    <property type="match status" value="1"/>
</dbReference>
<dbReference type="Gene3D" id="3.40.50.10320">
    <property type="entry name" value="LmbE-like"/>
    <property type="match status" value="1"/>
</dbReference>
<accession>A0ABV3Z9K0</accession>
<feature type="signal peptide" evidence="1">
    <location>
        <begin position="1"/>
        <end position="26"/>
    </location>
</feature>
<dbReference type="PANTHER" id="PTHR12993">
    <property type="entry name" value="N-ACETYLGLUCOSAMINYL-PHOSPHATIDYLINOSITOL DE-N-ACETYLASE-RELATED"/>
    <property type="match status" value="1"/>
</dbReference>
<sequence>MNKNTVAKAYLLFGLFTSFIYSHLTAQVPVTYTSAEIYQQLKKLNVFGSVLYIAAHPDDENTRLLAYLAKEKQYRTGYLSLTRGDGGQNLIGDEQGIELGLIRTQELLAARRIDGPEQFFSRAYDFGFSKNAEEALKIWGHDKILSDVVWVIRKFRPDVIITRFPGDERAGHGHHWASALLANEAFKIAADSTKFPEQFTYGVRPWQAKRILWNTFNFGGTNTTSPDQFKIDVGVYNPVLGKGYGEIASESRSQHKSQGFGVARQRGESYEFFTTTGGSAPKEDLMEGIVTTTQRLAERDSDNQPMATSGEFKAIATANPQKTPNTNYDALQSRIDNIISNYNFEHPEHSVDSLVSLYKAMQTSSFVNSPWILQKLKEIQQLIVACSGIFLDVTSSSEYVVPESDINLQFFANKRNDVRATLESIVVSAFDTALRVDLPVNKNVIVLKRMKVPDHKEPSQPYWLEKPLVNGGSFDVANQFLIGNAENGPAYTATFVLNINGLRLSVNRPVQYKYTDPVKGELYQPLVVITPVITSMSPSVVLTNIKPGNVLTENPTLKVQYKSNINAANVKVTIKINQESSIVYSKDTVVNFEEGKTFAALLPLKEIAKKDLGKKLTVDIIAGINGKRLVFSHYLRTIQYDHIPHINYFYRDATTLVNEEIKTAGKKIGYIVGAGDKVPQSLIQMGYELKILTEAEVTDENLKQFDAIITGVRAYNVYPWITLKYDVLMNYIKNGGNLIVQYNTNSSAGPFDARIGPYPFLISRTRVTEENAKVNITLPDNSALNFPNKITSKDFDGWIQERSIYHAEQIDSHYQTPLSMKDSWDSNESKGSLIIAPYGKGNFVYTGIVFFRELPAGVGGAYRLMANLIGLPKNN</sequence>
<reference evidence="2 3" key="1">
    <citation type="submission" date="2023-07" db="EMBL/GenBank/DDBJ databases">
        <authorList>
            <person name="Lian W.-H."/>
        </authorList>
    </citation>
    <scope>NUCLEOTIDE SEQUENCE [LARGE SCALE GENOMIC DNA]</scope>
    <source>
        <strain evidence="2 3">SYSU DXS3180</strain>
    </source>
</reference>
<dbReference type="EMBL" id="JAULBC010000001">
    <property type="protein sequence ID" value="MEX6686544.1"/>
    <property type="molecule type" value="Genomic_DNA"/>
</dbReference>
<dbReference type="Pfam" id="PF02585">
    <property type="entry name" value="PIG-L"/>
    <property type="match status" value="1"/>
</dbReference>
<dbReference type="RefSeq" id="WP_369327940.1">
    <property type="nucleotide sequence ID" value="NZ_JAULBC010000001.1"/>
</dbReference>
<evidence type="ECO:0000313" key="3">
    <source>
        <dbReference type="Proteomes" id="UP001560573"/>
    </source>
</evidence>
<evidence type="ECO:0000313" key="2">
    <source>
        <dbReference type="EMBL" id="MEX6686544.1"/>
    </source>
</evidence>
<keyword evidence="3" id="KW-1185">Reference proteome</keyword>
<name>A0ABV3Z9K0_9BACT</name>
<dbReference type="InterPro" id="IPR029062">
    <property type="entry name" value="Class_I_gatase-like"/>
</dbReference>
<organism evidence="2 3">
    <name type="scientific">Danxiaibacter flavus</name>
    <dbReference type="NCBI Taxonomy" id="3049108"/>
    <lineage>
        <taxon>Bacteria</taxon>
        <taxon>Pseudomonadati</taxon>
        <taxon>Bacteroidota</taxon>
        <taxon>Chitinophagia</taxon>
        <taxon>Chitinophagales</taxon>
        <taxon>Chitinophagaceae</taxon>
        <taxon>Danxiaibacter</taxon>
    </lineage>
</organism>
<dbReference type="SUPFAM" id="SSF52317">
    <property type="entry name" value="Class I glutamine amidotransferase-like"/>
    <property type="match status" value="1"/>
</dbReference>
<keyword evidence="1" id="KW-0732">Signal</keyword>
<keyword evidence="2" id="KW-0378">Hydrolase</keyword>
<dbReference type="GO" id="GO:0016787">
    <property type="term" value="F:hydrolase activity"/>
    <property type="evidence" value="ECO:0007669"/>
    <property type="project" value="UniProtKB-KW"/>
</dbReference>
<comment type="caution">
    <text evidence="2">The sequence shown here is derived from an EMBL/GenBank/DDBJ whole genome shotgun (WGS) entry which is preliminary data.</text>
</comment>
<proteinExistence type="predicted"/>
<feature type="chain" id="PRO_5047537470" evidence="1">
    <location>
        <begin position="27"/>
        <end position="875"/>
    </location>
</feature>
<protein>
    <submittedName>
        <fullName evidence="2">PIG-L family deacetylase</fullName>
        <ecNumber evidence="2">3.5.1.-</ecNumber>
    </submittedName>
</protein>
<dbReference type="Proteomes" id="UP001560573">
    <property type="component" value="Unassembled WGS sequence"/>
</dbReference>
<dbReference type="EC" id="3.5.1.-" evidence="2"/>
<dbReference type="InterPro" id="IPR003737">
    <property type="entry name" value="GlcNAc_PI_deacetylase-related"/>
</dbReference>